<gene>
    <name evidence="14 16" type="primary">ribB</name>
    <name evidence="16" type="ORF">C9I98_06705</name>
</gene>
<dbReference type="GO" id="GO:0003935">
    <property type="term" value="F:GTP cyclohydrolase II activity"/>
    <property type="evidence" value="ECO:0007669"/>
    <property type="project" value="TreeGrafter"/>
</dbReference>
<evidence type="ECO:0000256" key="10">
    <source>
        <dbReference type="ARBA" id="ARBA00022723"/>
    </source>
</evidence>
<evidence type="ECO:0000256" key="6">
    <source>
        <dbReference type="ARBA" id="ARBA00008976"/>
    </source>
</evidence>
<feature type="binding site" evidence="14">
    <location>
        <position position="32"/>
    </location>
    <ligand>
        <name>D-ribulose 5-phosphate</name>
        <dbReference type="ChEBI" id="CHEBI:58121"/>
    </ligand>
</feature>
<dbReference type="Proteomes" id="UP000241771">
    <property type="component" value="Unassembled WGS sequence"/>
</dbReference>
<evidence type="ECO:0000256" key="5">
    <source>
        <dbReference type="ARBA" id="ARBA00005520"/>
    </source>
</evidence>
<keyword evidence="11 14" id="KW-0460">Magnesium</keyword>
<evidence type="ECO:0000313" key="17">
    <source>
        <dbReference type="Proteomes" id="UP000241771"/>
    </source>
</evidence>
<evidence type="ECO:0000256" key="2">
    <source>
        <dbReference type="ARBA" id="ARBA00001936"/>
    </source>
</evidence>
<feature type="binding site" evidence="14">
    <location>
        <begin position="27"/>
        <end position="28"/>
    </location>
    <ligand>
        <name>D-ribulose 5-phosphate</name>
        <dbReference type="ChEBI" id="CHEBI:58121"/>
    </ligand>
</feature>
<name>A0A2T3NW80_9GAMM</name>
<evidence type="ECO:0000256" key="7">
    <source>
        <dbReference type="ARBA" id="ARBA00012153"/>
    </source>
</evidence>
<dbReference type="EC" id="4.1.99.12" evidence="7 14"/>
<proteinExistence type="inferred from homology"/>
<evidence type="ECO:0000256" key="11">
    <source>
        <dbReference type="ARBA" id="ARBA00022842"/>
    </source>
</evidence>
<dbReference type="EMBL" id="PYMA01000003">
    <property type="protein sequence ID" value="PSW20537.1"/>
    <property type="molecule type" value="Genomic_DNA"/>
</dbReference>
<evidence type="ECO:0000256" key="4">
    <source>
        <dbReference type="ARBA" id="ARBA00004904"/>
    </source>
</evidence>
<protein>
    <recommendedName>
        <fullName evidence="8 14">3,4-dihydroxy-2-butanone 4-phosphate synthase</fullName>
        <shortName evidence="14 15">DHBP synthase</shortName>
        <ecNumber evidence="7 14">4.1.99.12</ecNumber>
    </recommendedName>
</protein>
<comment type="similarity">
    <text evidence="6">In the C-terminal section; belongs to the GTP cyclohydrolase II family.</text>
</comment>
<keyword evidence="12 14" id="KW-0464">Manganese</keyword>
<dbReference type="GO" id="GO:0008686">
    <property type="term" value="F:3,4-dihydroxy-2-butanone-4-phosphate synthase activity"/>
    <property type="evidence" value="ECO:0007669"/>
    <property type="project" value="UniProtKB-UniRule"/>
</dbReference>
<evidence type="ECO:0000256" key="15">
    <source>
        <dbReference type="RuleBase" id="RU003843"/>
    </source>
</evidence>
<dbReference type="PANTHER" id="PTHR21327">
    <property type="entry name" value="GTP CYCLOHYDROLASE II-RELATED"/>
    <property type="match status" value="1"/>
</dbReference>
<feature type="site" description="Essential for catalytic activity" evidence="14">
    <location>
        <position position="164"/>
    </location>
</feature>
<keyword evidence="17" id="KW-1185">Reference proteome</keyword>
<keyword evidence="13 14" id="KW-0456">Lyase</keyword>
<dbReference type="InterPro" id="IPR000422">
    <property type="entry name" value="DHBP_synthase_RibB"/>
</dbReference>
<dbReference type="FunFam" id="3.90.870.10:FF:000001">
    <property type="entry name" value="Riboflavin biosynthesis protein RibBA"/>
    <property type="match status" value="1"/>
</dbReference>
<dbReference type="GO" id="GO:0009231">
    <property type="term" value="P:riboflavin biosynthetic process"/>
    <property type="evidence" value="ECO:0007669"/>
    <property type="project" value="UniProtKB-UniRule"/>
</dbReference>
<feature type="binding site" evidence="14">
    <location>
        <position position="143"/>
    </location>
    <ligand>
        <name>Mg(2+)</name>
        <dbReference type="ChEBI" id="CHEBI:18420"/>
        <label>2</label>
    </ligand>
</feature>
<dbReference type="InterPro" id="IPR017945">
    <property type="entry name" value="DHBP_synth_RibB-like_a/b_dom"/>
</dbReference>
<dbReference type="OrthoDB" id="9793111at2"/>
<comment type="function">
    <text evidence="3 14 15">Catalyzes the conversion of D-ribulose 5-phosphate to formate and 3,4-dihydroxy-2-butanone 4-phosphate.</text>
</comment>
<evidence type="ECO:0000256" key="8">
    <source>
        <dbReference type="ARBA" id="ARBA00018836"/>
    </source>
</evidence>
<evidence type="ECO:0000256" key="3">
    <source>
        <dbReference type="ARBA" id="ARBA00002284"/>
    </source>
</evidence>
<keyword evidence="9 14" id="KW-0686">Riboflavin biosynthesis</keyword>
<evidence type="ECO:0000256" key="12">
    <source>
        <dbReference type="ARBA" id="ARBA00023211"/>
    </source>
</evidence>
<feature type="binding site" evidence="14">
    <location>
        <begin position="140"/>
        <end position="144"/>
    </location>
    <ligand>
        <name>D-ribulose 5-phosphate</name>
        <dbReference type="ChEBI" id="CHEBI:58121"/>
    </ligand>
</feature>
<comment type="catalytic activity">
    <reaction evidence="1 14 15">
        <text>D-ribulose 5-phosphate = (2S)-2-hydroxy-3-oxobutyl phosphate + formate + H(+)</text>
        <dbReference type="Rhea" id="RHEA:18457"/>
        <dbReference type="ChEBI" id="CHEBI:15378"/>
        <dbReference type="ChEBI" id="CHEBI:15740"/>
        <dbReference type="ChEBI" id="CHEBI:58121"/>
        <dbReference type="ChEBI" id="CHEBI:58830"/>
        <dbReference type="EC" id="4.1.99.12"/>
    </reaction>
</comment>
<dbReference type="NCBIfam" id="TIGR00506">
    <property type="entry name" value="ribB"/>
    <property type="match status" value="1"/>
</dbReference>
<accession>A0A2T3NW80</accession>
<dbReference type="AlphaFoldDB" id="A0A2T3NW80"/>
<evidence type="ECO:0000256" key="9">
    <source>
        <dbReference type="ARBA" id="ARBA00022619"/>
    </source>
</evidence>
<comment type="similarity">
    <text evidence="14 15">Belongs to the DHBP synthase family.</text>
</comment>
<comment type="cofactor">
    <cofactor evidence="2">
        <name>Mn(2+)</name>
        <dbReference type="ChEBI" id="CHEBI:29035"/>
    </cofactor>
</comment>
<comment type="similarity">
    <text evidence="5">In the N-terminal section; belongs to the DHBP synthase family.</text>
</comment>
<dbReference type="PANTHER" id="PTHR21327:SF34">
    <property type="entry name" value="3,4-DIHYDROXY-2-BUTANONE 4-PHOSPHATE SYNTHASE"/>
    <property type="match status" value="1"/>
</dbReference>
<comment type="subunit">
    <text evidence="14 15">Homodimer.</text>
</comment>
<reference evidence="16 17" key="1">
    <citation type="submission" date="2018-01" db="EMBL/GenBank/DDBJ databases">
        <title>Whole genome sequencing of Histamine producing bacteria.</title>
        <authorList>
            <person name="Butler K."/>
        </authorList>
    </citation>
    <scope>NUCLEOTIDE SEQUENCE [LARGE SCALE GENOMIC DNA]</scope>
    <source>
        <strain evidence="16 17">DSM 100436</strain>
    </source>
</reference>
<dbReference type="UniPathway" id="UPA00275">
    <property type="reaction ID" value="UER00399"/>
</dbReference>
<keyword evidence="10 14" id="KW-0479">Metal-binding</keyword>
<dbReference type="Gene3D" id="3.90.870.10">
    <property type="entry name" value="DHBP synthase"/>
    <property type="match status" value="1"/>
</dbReference>
<feature type="site" description="Essential for catalytic activity" evidence="14">
    <location>
        <position position="126"/>
    </location>
</feature>
<dbReference type="GO" id="GO:0005829">
    <property type="term" value="C:cytosol"/>
    <property type="evidence" value="ECO:0007669"/>
    <property type="project" value="TreeGrafter"/>
</dbReference>
<evidence type="ECO:0000313" key="16">
    <source>
        <dbReference type="EMBL" id="PSW20537.1"/>
    </source>
</evidence>
<comment type="cofactor">
    <cofactor evidence="14 15">
        <name>Mg(2+)</name>
        <dbReference type="ChEBI" id="CHEBI:18420"/>
    </cofactor>
    <cofactor evidence="14 15">
        <name>Mn(2+)</name>
        <dbReference type="ChEBI" id="CHEBI:29035"/>
    </cofactor>
    <text evidence="14 15">Binds 2 divalent metal cations per subunit. Magnesium or manganese.</text>
</comment>
<feature type="binding site" evidence="14">
    <location>
        <position position="28"/>
    </location>
    <ligand>
        <name>Mg(2+)</name>
        <dbReference type="ChEBI" id="CHEBI:18420"/>
        <label>2</label>
    </ligand>
</feature>
<evidence type="ECO:0000256" key="14">
    <source>
        <dbReference type="HAMAP-Rule" id="MF_00180"/>
    </source>
</evidence>
<dbReference type="GO" id="GO:0030145">
    <property type="term" value="F:manganese ion binding"/>
    <property type="evidence" value="ECO:0007669"/>
    <property type="project" value="UniProtKB-UniRule"/>
</dbReference>
<dbReference type="HAMAP" id="MF_00180">
    <property type="entry name" value="RibB"/>
    <property type="match status" value="1"/>
</dbReference>
<organism evidence="16 17">
    <name type="scientific">Photobacterium sanctipauli</name>
    <dbReference type="NCBI Taxonomy" id="1342794"/>
    <lineage>
        <taxon>Bacteria</taxon>
        <taxon>Pseudomonadati</taxon>
        <taxon>Pseudomonadota</taxon>
        <taxon>Gammaproteobacteria</taxon>
        <taxon>Vibrionales</taxon>
        <taxon>Vibrionaceae</taxon>
        <taxon>Photobacterium</taxon>
    </lineage>
</organism>
<dbReference type="GO" id="GO:0000287">
    <property type="term" value="F:magnesium ion binding"/>
    <property type="evidence" value="ECO:0007669"/>
    <property type="project" value="UniProtKB-UniRule"/>
</dbReference>
<dbReference type="SUPFAM" id="SSF55821">
    <property type="entry name" value="YrdC/RibB"/>
    <property type="match status" value="1"/>
</dbReference>
<feature type="binding site" evidence="14">
    <location>
        <position position="28"/>
    </location>
    <ligand>
        <name>Mg(2+)</name>
        <dbReference type="ChEBI" id="CHEBI:18420"/>
        <label>1</label>
    </ligand>
</feature>
<evidence type="ECO:0000256" key="13">
    <source>
        <dbReference type="ARBA" id="ARBA00023239"/>
    </source>
</evidence>
<sequence>MAISNIEDIIADIRLGKMVILMDDEGRENEGDLVMAAECVTPEHINFMARNACGLICLTLTVERCEQLALPMMVENSTDPQGTGFTITIEAAEGVTTGISAHDRAHTVQTAVRKGAKPADLTRPGHIFPLKARDGGVLVREGHTEAGCDLARLAGFEPASVIVEIMNEDGTMARRPELEIYAQKHGLKLGLISDLVQYRLKTEQLAEETAA</sequence>
<evidence type="ECO:0000256" key="1">
    <source>
        <dbReference type="ARBA" id="ARBA00000141"/>
    </source>
</evidence>
<comment type="pathway">
    <text evidence="4 14 15">Cofactor biosynthesis; riboflavin biosynthesis; 2-hydroxy-3-oxobutyl phosphate from D-ribulose 5-phosphate: step 1/1.</text>
</comment>
<comment type="caution">
    <text evidence="16">The sequence shown here is derived from an EMBL/GenBank/DDBJ whole genome shotgun (WGS) entry which is preliminary data.</text>
</comment>
<dbReference type="Pfam" id="PF00926">
    <property type="entry name" value="DHBP_synthase"/>
    <property type="match status" value="1"/>
</dbReference>